<organism evidence="1 2">
    <name type="scientific">Favolaschia claudopus</name>
    <dbReference type="NCBI Taxonomy" id="2862362"/>
    <lineage>
        <taxon>Eukaryota</taxon>
        <taxon>Fungi</taxon>
        <taxon>Dikarya</taxon>
        <taxon>Basidiomycota</taxon>
        <taxon>Agaricomycotina</taxon>
        <taxon>Agaricomycetes</taxon>
        <taxon>Agaricomycetidae</taxon>
        <taxon>Agaricales</taxon>
        <taxon>Marasmiineae</taxon>
        <taxon>Mycenaceae</taxon>
        <taxon>Favolaschia</taxon>
    </lineage>
</organism>
<accession>A0AAW0AYP8</accession>
<name>A0AAW0AYP8_9AGAR</name>
<evidence type="ECO:0000313" key="2">
    <source>
        <dbReference type="Proteomes" id="UP001362999"/>
    </source>
</evidence>
<proteinExistence type="predicted"/>
<gene>
    <name evidence="1" type="ORF">R3P38DRAFT_1296599</name>
</gene>
<reference evidence="1 2" key="1">
    <citation type="journal article" date="2024" name="J Genomics">
        <title>Draft genome sequencing and assembly of Favolaschia claudopus CIRM-BRFM 2984 isolated from oak limbs.</title>
        <authorList>
            <person name="Navarro D."/>
            <person name="Drula E."/>
            <person name="Chaduli D."/>
            <person name="Cazenave R."/>
            <person name="Ahrendt S."/>
            <person name="Wang J."/>
            <person name="Lipzen A."/>
            <person name="Daum C."/>
            <person name="Barry K."/>
            <person name="Grigoriev I.V."/>
            <person name="Favel A."/>
            <person name="Rosso M.N."/>
            <person name="Martin F."/>
        </authorList>
    </citation>
    <scope>NUCLEOTIDE SEQUENCE [LARGE SCALE GENOMIC DNA]</scope>
    <source>
        <strain evidence="1 2">CIRM-BRFM 2984</strain>
    </source>
</reference>
<sequence length="366" mass="41715">MSARSPFEVQELCDYMVDFLHDGPASLKACALVCTSMVSSAQHHLFHEVQFGNGVKWRDGGACKRFCELITSSPHLAPLVYRVRACFTPEVLGRLREVELPNLRYLALFRPLKDNLASKPIQEAASLICRRSIRDLKLQDLAIQSMEDFILLFQHRVDDLDKLTLSSIHVHFIENTPVDNVLRTPKPKLKGLSYNSVMFSHSWLADASFPFDLTALEEMDIGGAMTETWRRMLEVNRLSLRKFWINAQEVNTRFTKTPVPPTLLARLPALQVLTIGSLGEELKDVEILLDGIPPRHRLQLVRLMLMTRPIEDMLQHLGTAVMRFECDVEVALQPFYSPDSNKDDMVNLVKSAFRELVEQGRLFVLS</sequence>
<keyword evidence="2" id="KW-1185">Reference proteome</keyword>
<comment type="caution">
    <text evidence="1">The sequence shown here is derived from an EMBL/GenBank/DDBJ whole genome shotgun (WGS) entry which is preliminary data.</text>
</comment>
<evidence type="ECO:0008006" key="3">
    <source>
        <dbReference type="Google" id="ProtNLM"/>
    </source>
</evidence>
<dbReference type="Proteomes" id="UP001362999">
    <property type="component" value="Unassembled WGS sequence"/>
</dbReference>
<evidence type="ECO:0000313" key="1">
    <source>
        <dbReference type="EMBL" id="KAK7018273.1"/>
    </source>
</evidence>
<dbReference type="EMBL" id="JAWWNJ010000046">
    <property type="protein sequence ID" value="KAK7018273.1"/>
    <property type="molecule type" value="Genomic_DNA"/>
</dbReference>
<protein>
    <recommendedName>
        <fullName evidence="3">F-box domain-containing protein</fullName>
    </recommendedName>
</protein>
<dbReference type="AlphaFoldDB" id="A0AAW0AYP8"/>